<name>A0ABV9LZK0_9ALTE</name>
<sequence length="914" mass="102499">MTYSHRLEVYAQTAVINAFYRKPIAFALRSFRSLVAITLFAFITAVHGQSLASSFTQSDLDTLADSLEVHYQVHANHAPEMCAKYQLPSCSHSELTLRFSSNVEPGQWALFFSHLAPIERTLSEAVNIERINGDLHKLTLREPVNAGNTLSIALLPKYWQVNRSDIVPNMYISAPNLVAKLVKSTQSVNDPATGINYAQHAGTWHEPVQYQRGPNDALPLADATWRYDHYQNMLSGAGKTDSAALLNATIPTISEAKWQQERLIVTRSINLSDLPFALSSADRALLSQSGLLSVSSQSTPDQASNIKLRWEQVPMPAEHYQLNIDASAITVKSADMTGFSYALGSLAQLFNKQDNSLPIGQASDSPEFAYRGMHMDISRNFNGKNVIFGLLDEMFRVKLNRLHLHFADDEGWRIQIPSMPELTDIGAFRCPDKTNAAQDAQKQCILPQLGSGPSRDASVNGFLTTNDYIALLRYAKARHIEVIPSFDMPGHARAAVMAMEERTRINGSQQYRLIDPLDKTEYTSIQFYNDNTMNPCLDSTYAFVDAVLNDLIDLHAKAGAPLKTFHMGADETAGAWIESPVCEKLLGRTLEKDDTHLLLEKFVKRVYELVSAKSLVLAGWSDGMSTVAINERKPDMLATIWQTLYANADQVASEWLASDGRGVYAFPDALYFDFPYANHPLEPGYYWAGKNVDTFKVFQLTPNTLWLHQYLWTDHMGKPFTQSLPNEFWQAELKPFGIQGQIWSEVVRTPEHLEYMIYPRLYALAERAWHRPSWTDIALDALRKDSNGVMQFDAQVMDKIKKAQSEAWQAFSYRLSHHHLAQLAQKGRNFRLPPPGVSKTHSTALDKSITPKIIANIGFAGLRLQGQRADGSWVDISQQTPISNDIQYIRATLPSSKKHSASVCIKDCKQYDGK</sequence>
<evidence type="ECO:0000313" key="9">
    <source>
        <dbReference type="EMBL" id="MFC4701249.1"/>
    </source>
</evidence>
<dbReference type="SUPFAM" id="SSF51445">
    <property type="entry name" value="(Trans)glycosidases"/>
    <property type="match status" value="1"/>
</dbReference>
<accession>A0ABV9LZK0</accession>
<evidence type="ECO:0000259" key="8">
    <source>
        <dbReference type="SMART" id="SM01081"/>
    </source>
</evidence>
<evidence type="ECO:0000256" key="4">
    <source>
        <dbReference type="ARBA" id="ARBA00022801"/>
    </source>
</evidence>
<protein>
    <recommendedName>
        <fullName evidence="3">beta-N-acetylhexosaminidase</fullName>
        <ecNumber evidence="3">3.2.1.52</ecNumber>
    </recommendedName>
    <alternativeName>
        <fullName evidence="6">Beta-N-acetylhexosaminidase</fullName>
    </alternativeName>
    <alternativeName>
        <fullName evidence="7">N-acetyl-beta-glucosaminidase</fullName>
    </alternativeName>
</protein>
<evidence type="ECO:0000256" key="1">
    <source>
        <dbReference type="ARBA" id="ARBA00001231"/>
    </source>
</evidence>
<dbReference type="EMBL" id="JBHSGU010000005">
    <property type="protein sequence ID" value="MFC4701249.1"/>
    <property type="molecule type" value="Genomic_DNA"/>
</dbReference>
<keyword evidence="4" id="KW-0378">Hydrolase</keyword>
<dbReference type="SMART" id="SM01081">
    <property type="entry name" value="CHB_HEX"/>
    <property type="match status" value="1"/>
</dbReference>
<dbReference type="InterPro" id="IPR004866">
    <property type="entry name" value="CHB/HEX_N_dom"/>
</dbReference>
<evidence type="ECO:0000256" key="5">
    <source>
        <dbReference type="ARBA" id="ARBA00023295"/>
    </source>
</evidence>
<dbReference type="Pfam" id="PF00728">
    <property type="entry name" value="Glyco_hydro_20"/>
    <property type="match status" value="1"/>
</dbReference>
<dbReference type="Gene3D" id="3.20.20.80">
    <property type="entry name" value="Glycosidases"/>
    <property type="match status" value="1"/>
</dbReference>
<dbReference type="InterPro" id="IPR029018">
    <property type="entry name" value="Hex-like_dom2"/>
</dbReference>
<comment type="caution">
    <text evidence="9">The sequence shown here is derived from an EMBL/GenBank/DDBJ whole genome shotgun (WGS) entry which is preliminary data.</text>
</comment>
<keyword evidence="10" id="KW-1185">Reference proteome</keyword>
<proteinExistence type="inferred from homology"/>
<dbReference type="SUPFAM" id="SSF49384">
    <property type="entry name" value="Carbohydrate-binding domain"/>
    <property type="match status" value="1"/>
</dbReference>
<dbReference type="SUPFAM" id="SSF81296">
    <property type="entry name" value="E set domains"/>
    <property type="match status" value="1"/>
</dbReference>
<feature type="domain" description="Chitobiase/beta-hexosaminidases N-terminal" evidence="8">
    <location>
        <begin position="65"/>
        <end position="225"/>
    </location>
</feature>
<dbReference type="InterPro" id="IPR015882">
    <property type="entry name" value="HEX_bac_N"/>
</dbReference>
<dbReference type="Gene3D" id="3.30.379.10">
    <property type="entry name" value="Chitobiase/beta-hexosaminidase domain 2-like"/>
    <property type="match status" value="1"/>
</dbReference>
<comment type="similarity">
    <text evidence="2">Belongs to the glycosyl hydrolase 20 family.</text>
</comment>
<dbReference type="InterPro" id="IPR008965">
    <property type="entry name" value="CBM2/CBM3_carb-bd_dom_sf"/>
</dbReference>
<evidence type="ECO:0000256" key="3">
    <source>
        <dbReference type="ARBA" id="ARBA00012663"/>
    </source>
</evidence>
<dbReference type="InterPro" id="IPR025705">
    <property type="entry name" value="Beta_hexosaminidase_sua/sub"/>
</dbReference>
<evidence type="ECO:0000256" key="2">
    <source>
        <dbReference type="ARBA" id="ARBA00006285"/>
    </source>
</evidence>
<dbReference type="SUPFAM" id="SSF55545">
    <property type="entry name" value="beta-N-acetylhexosaminidase-like domain"/>
    <property type="match status" value="1"/>
</dbReference>
<dbReference type="Pfam" id="PF02838">
    <property type="entry name" value="Glyco_hydro_20b"/>
    <property type="match status" value="1"/>
</dbReference>
<evidence type="ECO:0000256" key="6">
    <source>
        <dbReference type="ARBA" id="ARBA00030512"/>
    </source>
</evidence>
<evidence type="ECO:0000256" key="7">
    <source>
        <dbReference type="ARBA" id="ARBA00033000"/>
    </source>
</evidence>
<dbReference type="Pfam" id="PF03173">
    <property type="entry name" value="CHB_HEX"/>
    <property type="match status" value="1"/>
</dbReference>
<dbReference type="RefSeq" id="WP_382409504.1">
    <property type="nucleotide sequence ID" value="NZ_JBHSGU010000005.1"/>
</dbReference>
<dbReference type="PANTHER" id="PTHR22600">
    <property type="entry name" value="BETA-HEXOSAMINIDASE"/>
    <property type="match status" value="1"/>
</dbReference>
<dbReference type="Gene3D" id="2.60.40.290">
    <property type="match status" value="1"/>
</dbReference>
<dbReference type="PRINTS" id="PR00738">
    <property type="entry name" value="GLHYDRLASE20"/>
</dbReference>
<dbReference type="PANTHER" id="PTHR22600:SF57">
    <property type="entry name" value="BETA-N-ACETYLHEXOSAMINIDASE"/>
    <property type="match status" value="1"/>
</dbReference>
<organism evidence="9 10">
    <name type="scientific">Glaciecola siphonariae</name>
    <dbReference type="NCBI Taxonomy" id="521012"/>
    <lineage>
        <taxon>Bacteria</taxon>
        <taxon>Pseudomonadati</taxon>
        <taxon>Pseudomonadota</taxon>
        <taxon>Gammaproteobacteria</taxon>
        <taxon>Alteromonadales</taxon>
        <taxon>Alteromonadaceae</taxon>
        <taxon>Glaciecola</taxon>
    </lineage>
</organism>
<reference evidence="10" key="1">
    <citation type="journal article" date="2019" name="Int. J. Syst. Evol. Microbiol.">
        <title>The Global Catalogue of Microorganisms (GCM) 10K type strain sequencing project: providing services to taxonomists for standard genome sequencing and annotation.</title>
        <authorList>
            <consortium name="The Broad Institute Genomics Platform"/>
            <consortium name="The Broad Institute Genome Sequencing Center for Infectious Disease"/>
            <person name="Wu L."/>
            <person name="Ma J."/>
        </authorList>
    </citation>
    <scope>NUCLEOTIDE SEQUENCE [LARGE SCALE GENOMIC DNA]</scope>
    <source>
        <strain evidence="10">KACC 12507</strain>
    </source>
</reference>
<comment type="catalytic activity">
    <reaction evidence="1">
        <text>Hydrolysis of terminal non-reducing N-acetyl-D-hexosamine residues in N-acetyl-beta-D-hexosaminides.</text>
        <dbReference type="EC" id="3.2.1.52"/>
    </reaction>
</comment>
<gene>
    <name evidence="9" type="ORF">ACFO4O_13835</name>
</gene>
<dbReference type="InterPro" id="IPR015883">
    <property type="entry name" value="Glyco_hydro_20_cat"/>
</dbReference>
<keyword evidence="5" id="KW-0326">Glycosidase</keyword>
<dbReference type="InterPro" id="IPR014756">
    <property type="entry name" value="Ig_E-set"/>
</dbReference>
<evidence type="ECO:0000313" key="10">
    <source>
        <dbReference type="Proteomes" id="UP001595897"/>
    </source>
</evidence>
<dbReference type="InterPro" id="IPR017853">
    <property type="entry name" value="GH"/>
</dbReference>
<dbReference type="EC" id="3.2.1.52" evidence="3"/>
<dbReference type="Proteomes" id="UP001595897">
    <property type="component" value="Unassembled WGS sequence"/>
</dbReference>
<dbReference type="InterPro" id="IPR012291">
    <property type="entry name" value="CBM2_carb-bd_dom_sf"/>
</dbReference>